<accession>A0A6D2KF58</accession>
<dbReference type="InterPro" id="IPR001810">
    <property type="entry name" value="F-box_dom"/>
</dbReference>
<evidence type="ECO:0000313" key="2">
    <source>
        <dbReference type="EMBL" id="CAA7050466.1"/>
    </source>
</evidence>
<comment type="caution">
    <text evidence="2">The sequence shown here is derived from an EMBL/GenBank/DDBJ whole genome shotgun (WGS) entry which is preliminary data.</text>
</comment>
<feature type="domain" description="F-box" evidence="1">
    <location>
        <begin position="6"/>
        <end position="55"/>
    </location>
</feature>
<dbReference type="SUPFAM" id="SSF50965">
    <property type="entry name" value="Galactose oxidase, central domain"/>
    <property type="match status" value="1"/>
</dbReference>
<reference evidence="2" key="1">
    <citation type="submission" date="2020-01" db="EMBL/GenBank/DDBJ databases">
        <authorList>
            <person name="Mishra B."/>
        </authorList>
    </citation>
    <scope>NUCLEOTIDE SEQUENCE [LARGE SCALE GENOMIC DNA]</scope>
</reference>
<evidence type="ECO:0000313" key="3">
    <source>
        <dbReference type="Proteomes" id="UP000467841"/>
    </source>
</evidence>
<dbReference type="InterPro" id="IPR036047">
    <property type="entry name" value="F-box-like_dom_sf"/>
</dbReference>
<evidence type="ECO:0000259" key="1">
    <source>
        <dbReference type="PROSITE" id="PS50181"/>
    </source>
</evidence>
<dbReference type="PROSITE" id="PS50181">
    <property type="entry name" value="FBOX"/>
    <property type="match status" value="1"/>
</dbReference>
<dbReference type="SMART" id="SM00256">
    <property type="entry name" value="FBOX"/>
    <property type="match status" value="1"/>
</dbReference>
<organism evidence="2 3">
    <name type="scientific">Microthlaspi erraticum</name>
    <dbReference type="NCBI Taxonomy" id="1685480"/>
    <lineage>
        <taxon>Eukaryota</taxon>
        <taxon>Viridiplantae</taxon>
        <taxon>Streptophyta</taxon>
        <taxon>Embryophyta</taxon>
        <taxon>Tracheophyta</taxon>
        <taxon>Spermatophyta</taxon>
        <taxon>Magnoliopsida</taxon>
        <taxon>eudicotyledons</taxon>
        <taxon>Gunneridae</taxon>
        <taxon>Pentapetalae</taxon>
        <taxon>rosids</taxon>
        <taxon>malvids</taxon>
        <taxon>Brassicales</taxon>
        <taxon>Brassicaceae</taxon>
        <taxon>Coluteocarpeae</taxon>
        <taxon>Microthlaspi</taxon>
    </lineage>
</organism>
<dbReference type="NCBIfam" id="TIGR01640">
    <property type="entry name" value="F_box_assoc_1"/>
    <property type="match status" value="1"/>
</dbReference>
<dbReference type="PANTHER" id="PTHR31111:SF113">
    <property type="entry name" value="F-BOX ASSOCIATED UBIQUITINATION EFFECTOR FAMILY PROTEIN"/>
    <property type="match status" value="1"/>
</dbReference>
<dbReference type="EMBL" id="CACVBM020001451">
    <property type="protein sequence ID" value="CAA7050466.1"/>
    <property type="molecule type" value="Genomic_DNA"/>
</dbReference>
<dbReference type="CDD" id="cd22157">
    <property type="entry name" value="F-box_AtFBW1-like"/>
    <property type="match status" value="1"/>
</dbReference>
<dbReference type="Pfam" id="PF07734">
    <property type="entry name" value="FBA_1"/>
    <property type="match status" value="1"/>
</dbReference>
<keyword evidence="3" id="KW-1185">Reference proteome</keyword>
<dbReference type="OrthoDB" id="5319261at2759"/>
<proteinExistence type="predicted"/>
<dbReference type="PANTHER" id="PTHR31111">
    <property type="entry name" value="BNAA05G37150D PROTEIN-RELATED"/>
    <property type="match status" value="1"/>
</dbReference>
<dbReference type="InterPro" id="IPR017451">
    <property type="entry name" value="F-box-assoc_interact_dom"/>
</dbReference>
<gene>
    <name evidence="2" type="ORF">MERR_LOCUS37701</name>
</gene>
<protein>
    <recommendedName>
        <fullName evidence="1">F-box domain-containing protein</fullName>
    </recommendedName>
</protein>
<dbReference type="AlphaFoldDB" id="A0A6D2KF58"/>
<sequence length="466" mass="52804">MGDKENPNTIDIPTDLLIEILLRLALKSLVKLKTVSKEWRSILDSKSFGDMYLSFQKSGKNCRKILAACHCDCGGPPSLLPGSGFKGNEEIVSLHCDVTRPSMSCDGLVCLPEPGWVNVVNPATGQLRRFASGPDPVSSLLIPPHKDIFLTGHWSTYFPGYWAMGFGRDKVRGSYKVVRMFFDPSHSEILDVNIGEWRKLSPPPYPVHVGRKSVCVNGSIYWFEIGSRCKILALDLHTQEFHNVAMPAPFRYKMDTQIVNLEDSLALVTSGVNKNLEWQLEILSMDAQKESWSLMYLISLADLHIRLLEARWFTPVTVSKQGNLLIYDNKRRLYKYYPRTNIVRRISPHTCIVLSPYLETLFQLQTDQLDLRTGRTICISKVWIASAQVISSLRSRVDKFLCRGKAYSQDYTLQICDFDVIIAPDCWSFNTRGRGDGSLQSSPTPYGVNRPLQDLTVNAFLFFYPT</sequence>
<dbReference type="SUPFAM" id="SSF81383">
    <property type="entry name" value="F-box domain"/>
    <property type="match status" value="1"/>
</dbReference>
<dbReference type="InterPro" id="IPR006527">
    <property type="entry name" value="F-box-assoc_dom_typ1"/>
</dbReference>
<name>A0A6D2KF58_9BRAS</name>
<dbReference type="Gene3D" id="1.20.1280.50">
    <property type="match status" value="1"/>
</dbReference>
<dbReference type="InterPro" id="IPR011043">
    <property type="entry name" value="Gal_Oxase/kelch_b-propeller"/>
</dbReference>
<dbReference type="Pfam" id="PF00646">
    <property type="entry name" value="F-box"/>
    <property type="match status" value="1"/>
</dbReference>
<dbReference type="Proteomes" id="UP000467841">
    <property type="component" value="Unassembled WGS sequence"/>
</dbReference>